<comment type="caution">
    <text evidence="1">The sequence shown here is derived from an EMBL/GenBank/DDBJ whole genome shotgun (WGS) entry which is preliminary data.</text>
</comment>
<evidence type="ECO:0000313" key="2">
    <source>
        <dbReference type="Proteomes" id="UP000265800"/>
    </source>
</evidence>
<gene>
    <name evidence="1" type="ORF">Mlute_02389</name>
</gene>
<dbReference type="AlphaFoldDB" id="A0A399EHU4"/>
<name>A0A399EHU4_9DEIN</name>
<accession>A0A399EHU4</accession>
<sequence length="191" mass="20924">MLRFFLVLGALVGWSLGQGAQVDERRIGPEGGALRIPGIQVWVPPGALHTPVRFRLERLQAVPTSPPQDEVFFIQTLPEREVVGIYRLSSGATSFLKPLEIELRVNPPYRPGGRVIRSVVYIWNGKGYISVQVPSNRETLSLSRLELGPGAGAGGYPAGLVLAAIRAPEENLLRECQSRGGRWTGTSCERR</sequence>
<keyword evidence="2" id="KW-1185">Reference proteome</keyword>
<organism evidence="1 2">
    <name type="scientific">Meiothermus luteus</name>
    <dbReference type="NCBI Taxonomy" id="2026184"/>
    <lineage>
        <taxon>Bacteria</taxon>
        <taxon>Thermotogati</taxon>
        <taxon>Deinococcota</taxon>
        <taxon>Deinococci</taxon>
        <taxon>Thermales</taxon>
        <taxon>Thermaceae</taxon>
        <taxon>Meiothermus</taxon>
    </lineage>
</organism>
<dbReference type="Gene3D" id="2.60.220.30">
    <property type="match status" value="1"/>
</dbReference>
<dbReference type="RefSeq" id="WP_245958967.1">
    <property type="nucleotide sequence ID" value="NZ_QWKZ01000097.1"/>
</dbReference>
<proteinExistence type="predicted"/>
<evidence type="ECO:0000313" key="1">
    <source>
        <dbReference type="EMBL" id="RIH82800.1"/>
    </source>
</evidence>
<protein>
    <submittedName>
        <fullName evidence="1">Uncharacterized protein</fullName>
    </submittedName>
</protein>
<dbReference type="Proteomes" id="UP000265800">
    <property type="component" value="Unassembled WGS sequence"/>
</dbReference>
<reference evidence="1 2" key="1">
    <citation type="submission" date="2018-08" db="EMBL/GenBank/DDBJ databases">
        <title>Meiothermus luteus KCTC 52599 genome sequencing project.</title>
        <authorList>
            <person name="Da Costa M.S."/>
            <person name="Albuquerque L."/>
            <person name="Raposo P."/>
            <person name="Froufe H.J.C."/>
            <person name="Barroso C.S."/>
            <person name="Egas C."/>
        </authorList>
    </citation>
    <scope>NUCLEOTIDE SEQUENCE [LARGE SCALE GENOMIC DNA]</scope>
    <source>
        <strain evidence="1 2">KCTC 52599</strain>
    </source>
</reference>
<dbReference type="EMBL" id="QWKZ01000097">
    <property type="protein sequence ID" value="RIH82800.1"/>
    <property type="molecule type" value="Genomic_DNA"/>
</dbReference>